<sequence length="42" mass="4625">IGKFLYLCKTPTREDPSLVLLTNDEAFILILLPLTDAGHILG</sequence>
<accession>A0A4Y2WDY6</accession>
<reference evidence="1 3" key="1">
    <citation type="journal article" date="2019" name="Sci. Rep.">
        <title>Orb-weaving spider Araneus ventricosus genome elucidates the spidroin gene catalogue.</title>
        <authorList>
            <person name="Kono N."/>
            <person name="Nakamura H."/>
            <person name="Ohtoshi R."/>
            <person name="Moran D.A.P."/>
            <person name="Shinohara A."/>
            <person name="Yoshida Y."/>
            <person name="Fujiwara M."/>
            <person name="Mori M."/>
            <person name="Tomita M."/>
            <person name="Arakawa K."/>
        </authorList>
    </citation>
    <scope>NUCLEOTIDE SEQUENCE [LARGE SCALE GENOMIC DNA]</scope>
</reference>
<organism evidence="1 3">
    <name type="scientific">Araneus ventricosus</name>
    <name type="common">Orbweaver spider</name>
    <name type="synonym">Epeira ventricosa</name>
    <dbReference type="NCBI Taxonomy" id="182803"/>
    <lineage>
        <taxon>Eukaryota</taxon>
        <taxon>Metazoa</taxon>
        <taxon>Ecdysozoa</taxon>
        <taxon>Arthropoda</taxon>
        <taxon>Chelicerata</taxon>
        <taxon>Arachnida</taxon>
        <taxon>Araneae</taxon>
        <taxon>Araneomorphae</taxon>
        <taxon>Entelegynae</taxon>
        <taxon>Araneoidea</taxon>
        <taxon>Araneidae</taxon>
        <taxon>Araneus</taxon>
    </lineage>
</organism>
<evidence type="ECO:0000313" key="2">
    <source>
        <dbReference type="EMBL" id="GBO35470.1"/>
    </source>
</evidence>
<dbReference type="Proteomes" id="UP000499080">
    <property type="component" value="Unassembled WGS sequence"/>
</dbReference>
<dbReference type="EMBL" id="BGPR01059457">
    <property type="protein sequence ID" value="GBO35470.1"/>
    <property type="molecule type" value="Genomic_DNA"/>
</dbReference>
<name>A0A4Y2WDY6_ARAVE</name>
<feature type="non-terminal residue" evidence="1">
    <location>
        <position position="1"/>
    </location>
</feature>
<evidence type="ECO:0000313" key="3">
    <source>
        <dbReference type="Proteomes" id="UP000499080"/>
    </source>
</evidence>
<protein>
    <submittedName>
        <fullName evidence="1">Uncharacterized protein</fullName>
    </submittedName>
</protein>
<keyword evidence="3" id="KW-1185">Reference proteome</keyword>
<comment type="caution">
    <text evidence="1">The sequence shown here is derived from an EMBL/GenBank/DDBJ whole genome shotgun (WGS) entry which is preliminary data.</text>
</comment>
<evidence type="ECO:0000313" key="1">
    <source>
        <dbReference type="EMBL" id="GBO35449.1"/>
    </source>
</evidence>
<dbReference type="EMBL" id="BGPR01059431">
    <property type="protein sequence ID" value="GBO35449.1"/>
    <property type="molecule type" value="Genomic_DNA"/>
</dbReference>
<dbReference type="AlphaFoldDB" id="A0A4Y2WDY6"/>
<gene>
    <name evidence="1" type="ORF">AVEN_162292_1</name>
    <name evidence="2" type="ORF">AVEN_171338_1</name>
</gene>
<proteinExistence type="predicted"/>